<accession>A0A5B7ICH8</accession>
<protein>
    <submittedName>
        <fullName evidence="1">Uncharacterized protein</fullName>
    </submittedName>
</protein>
<sequence length="76" mass="8270">MDRYSPLCCGPWWGLESWWSGGKVEGVGGGFGGLSVQPMSPVHLPTRPHTRTPTVPHTLAQTNTRARYCGSQFNGL</sequence>
<evidence type="ECO:0000313" key="2">
    <source>
        <dbReference type="Proteomes" id="UP000324222"/>
    </source>
</evidence>
<comment type="caution">
    <text evidence="1">The sequence shown here is derived from an EMBL/GenBank/DDBJ whole genome shotgun (WGS) entry which is preliminary data.</text>
</comment>
<evidence type="ECO:0000313" key="1">
    <source>
        <dbReference type="EMBL" id="MPC79616.1"/>
    </source>
</evidence>
<dbReference type="EMBL" id="VSRR010051602">
    <property type="protein sequence ID" value="MPC79616.1"/>
    <property type="molecule type" value="Genomic_DNA"/>
</dbReference>
<dbReference type="AlphaFoldDB" id="A0A5B7ICH8"/>
<proteinExistence type="predicted"/>
<dbReference type="Proteomes" id="UP000324222">
    <property type="component" value="Unassembled WGS sequence"/>
</dbReference>
<gene>
    <name evidence="1" type="ORF">E2C01_074152</name>
</gene>
<name>A0A5B7ICH8_PORTR</name>
<reference evidence="1 2" key="1">
    <citation type="submission" date="2019-05" db="EMBL/GenBank/DDBJ databases">
        <title>Another draft genome of Portunus trituberculatus and its Hox gene families provides insights of decapod evolution.</title>
        <authorList>
            <person name="Jeong J.-H."/>
            <person name="Song I."/>
            <person name="Kim S."/>
            <person name="Choi T."/>
            <person name="Kim D."/>
            <person name="Ryu S."/>
            <person name="Kim W."/>
        </authorList>
    </citation>
    <scope>NUCLEOTIDE SEQUENCE [LARGE SCALE GENOMIC DNA]</scope>
    <source>
        <tissue evidence="1">Muscle</tissue>
    </source>
</reference>
<organism evidence="1 2">
    <name type="scientific">Portunus trituberculatus</name>
    <name type="common">Swimming crab</name>
    <name type="synonym">Neptunus trituberculatus</name>
    <dbReference type="NCBI Taxonomy" id="210409"/>
    <lineage>
        <taxon>Eukaryota</taxon>
        <taxon>Metazoa</taxon>
        <taxon>Ecdysozoa</taxon>
        <taxon>Arthropoda</taxon>
        <taxon>Crustacea</taxon>
        <taxon>Multicrustacea</taxon>
        <taxon>Malacostraca</taxon>
        <taxon>Eumalacostraca</taxon>
        <taxon>Eucarida</taxon>
        <taxon>Decapoda</taxon>
        <taxon>Pleocyemata</taxon>
        <taxon>Brachyura</taxon>
        <taxon>Eubrachyura</taxon>
        <taxon>Portunoidea</taxon>
        <taxon>Portunidae</taxon>
        <taxon>Portuninae</taxon>
        <taxon>Portunus</taxon>
    </lineage>
</organism>
<keyword evidence="2" id="KW-1185">Reference proteome</keyword>